<dbReference type="Pfam" id="PF13882">
    <property type="entry name" value="Bravo_FIGEY"/>
    <property type="match status" value="1"/>
</dbReference>
<dbReference type="Gene3D" id="2.60.40.10">
    <property type="entry name" value="Immunoglobulins"/>
    <property type="match status" value="10"/>
</dbReference>
<accession>A0ABM5AMS2</accession>
<evidence type="ECO:0000256" key="2">
    <source>
        <dbReference type="ARBA" id="ARBA00008588"/>
    </source>
</evidence>
<dbReference type="InterPro" id="IPR036116">
    <property type="entry name" value="FN3_sf"/>
</dbReference>
<evidence type="ECO:0000259" key="16">
    <source>
        <dbReference type="PROSITE" id="PS50835"/>
    </source>
</evidence>
<evidence type="ECO:0000256" key="4">
    <source>
        <dbReference type="ARBA" id="ARBA00022692"/>
    </source>
</evidence>
<feature type="domain" description="Ig-like" evidence="16">
    <location>
        <begin position="40"/>
        <end position="128"/>
    </location>
</feature>
<keyword evidence="11" id="KW-0325">Glycoprotein</keyword>
<comment type="similarity">
    <text evidence="2">Belongs to the immunoglobulin superfamily. L1/neurofascin/NgCAM family.</text>
</comment>
<evidence type="ECO:0000256" key="11">
    <source>
        <dbReference type="ARBA" id="ARBA00023180"/>
    </source>
</evidence>
<dbReference type="Pfam" id="PF13927">
    <property type="entry name" value="Ig_3"/>
    <property type="match status" value="2"/>
</dbReference>
<dbReference type="CDD" id="cd05874">
    <property type="entry name" value="IgI_NrCAM"/>
    <property type="match status" value="1"/>
</dbReference>
<dbReference type="RefSeq" id="XP_072616087.1">
    <property type="nucleotide sequence ID" value="XM_072759986.1"/>
</dbReference>
<dbReference type="Proteomes" id="UP001652641">
    <property type="component" value="Chromosome 5"/>
</dbReference>
<dbReference type="SUPFAM" id="SSF48726">
    <property type="entry name" value="Immunoglobulin"/>
    <property type="match status" value="6"/>
</dbReference>
<dbReference type="PROSITE" id="PS50853">
    <property type="entry name" value="FN3"/>
    <property type="match status" value="4"/>
</dbReference>
<comment type="subcellular location">
    <subcellularLocation>
        <location evidence="1">Cell membrane</location>
        <topology evidence="1">Single-pass type I membrane protein</topology>
    </subcellularLocation>
</comment>
<dbReference type="InterPro" id="IPR013783">
    <property type="entry name" value="Ig-like_fold"/>
</dbReference>
<feature type="region of interest" description="Disordered" evidence="13">
    <location>
        <begin position="1093"/>
        <end position="1198"/>
    </location>
</feature>
<evidence type="ECO:0000256" key="12">
    <source>
        <dbReference type="ARBA" id="ARBA00023319"/>
    </source>
</evidence>
<dbReference type="PROSITE" id="PS00290">
    <property type="entry name" value="IG_MHC"/>
    <property type="match status" value="1"/>
</dbReference>
<evidence type="ECO:0000256" key="15">
    <source>
        <dbReference type="SAM" id="SignalP"/>
    </source>
</evidence>
<gene>
    <name evidence="19 20" type="primary">NRCAM</name>
</gene>
<feature type="domain" description="Fibronectin type-III" evidence="17">
    <location>
        <begin position="633"/>
        <end position="728"/>
    </location>
</feature>
<feature type="domain" description="Ig-like" evidence="16">
    <location>
        <begin position="355"/>
        <end position="442"/>
    </location>
</feature>
<evidence type="ECO:0000256" key="3">
    <source>
        <dbReference type="ARBA" id="ARBA00022475"/>
    </source>
</evidence>
<feature type="domain" description="Ig-like" evidence="16">
    <location>
        <begin position="540"/>
        <end position="626"/>
    </location>
</feature>
<reference evidence="19 20" key="1">
    <citation type="submission" date="2025-05" db="UniProtKB">
        <authorList>
            <consortium name="RefSeq"/>
        </authorList>
    </citation>
    <scope>IDENTIFICATION</scope>
    <source>
        <tissue evidence="19 20">Cell line</tissue>
    </source>
</reference>
<dbReference type="SMART" id="SM00408">
    <property type="entry name" value="IGc2"/>
    <property type="match status" value="6"/>
</dbReference>
<feature type="domain" description="Fibronectin type-III" evidence="17">
    <location>
        <begin position="730"/>
        <end position="827"/>
    </location>
</feature>
<dbReference type="InterPro" id="IPR051170">
    <property type="entry name" value="Neural/epithelial_adhesion"/>
</dbReference>
<dbReference type="InterPro" id="IPR013098">
    <property type="entry name" value="Ig_I-set"/>
</dbReference>
<evidence type="ECO:0000256" key="6">
    <source>
        <dbReference type="ARBA" id="ARBA00022737"/>
    </source>
</evidence>
<dbReference type="PROSITE" id="PS50835">
    <property type="entry name" value="IG_LIKE"/>
    <property type="match status" value="6"/>
</dbReference>
<keyword evidence="12" id="KW-0393">Immunoglobulin domain</keyword>
<feature type="domain" description="Ig-like" evidence="16">
    <location>
        <begin position="261"/>
        <end position="350"/>
    </location>
</feature>
<keyword evidence="8 14" id="KW-1133">Transmembrane helix</keyword>
<evidence type="ECO:0000256" key="1">
    <source>
        <dbReference type="ARBA" id="ARBA00004251"/>
    </source>
</evidence>
<dbReference type="GeneID" id="112908557"/>
<evidence type="ECO:0000256" key="10">
    <source>
        <dbReference type="ARBA" id="ARBA00023157"/>
    </source>
</evidence>
<feature type="chain" id="PRO_5045027823" evidence="15">
    <location>
        <begin position="30"/>
        <end position="1198"/>
    </location>
</feature>
<evidence type="ECO:0000256" key="13">
    <source>
        <dbReference type="SAM" id="MobiDB-lite"/>
    </source>
</evidence>
<feature type="signal peptide" evidence="15">
    <location>
        <begin position="1"/>
        <end position="29"/>
    </location>
</feature>
<dbReference type="SMART" id="SM00409">
    <property type="entry name" value="IG"/>
    <property type="match status" value="6"/>
</dbReference>
<dbReference type="InterPro" id="IPR003598">
    <property type="entry name" value="Ig_sub2"/>
</dbReference>
<dbReference type="InterPro" id="IPR003006">
    <property type="entry name" value="Ig/MHC_CS"/>
</dbReference>
<dbReference type="RefSeq" id="XP_072616090.1">
    <property type="nucleotide sequence ID" value="XM_072759989.1"/>
</dbReference>
<dbReference type="InterPro" id="IPR036179">
    <property type="entry name" value="Ig-like_dom_sf"/>
</dbReference>
<name>A0ABM5AMS2_VULVU</name>
<evidence type="ECO:0000256" key="9">
    <source>
        <dbReference type="ARBA" id="ARBA00023136"/>
    </source>
</evidence>
<feature type="domain" description="Ig-like" evidence="16">
    <location>
        <begin position="135"/>
        <end position="229"/>
    </location>
</feature>
<feature type="domain" description="Fibronectin type-III" evidence="17">
    <location>
        <begin position="938"/>
        <end position="1035"/>
    </location>
</feature>
<keyword evidence="4 14" id="KW-0812">Transmembrane</keyword>
<keyword evidence="7" id="KW-0130">Cell adhesion</keyword>
<evidence type="ECO:0000259" key="17">
    <source>
        <dbReference type="PROSITE" id="PS50853"/>
    </source>
</evidence>
<feature type="domain" description="Fibronectin type-III" evidence="17">
    <location>
        <begin position="832"/>
        <end position="934"/>
    </location>
</feature>
<feature type="compositionally biased region" description="Polar residues" evidence="13">
    <location>
        <begin position="1182"/>
        <end position="1198"/>
    </location>
</feature>
<keyword evidence="5 15" id="KW-0732">Signal</keyword>
<keyword evidence="10" id="KW-1015">Disulfide bond</keyword>
<dbReference type="CDD" id="cd05868">
    <property type="entry name" value="Ig4_NrCAM"/>
    <property type="match status" value="1"/>
</dbReference>
<dbReference type="Pfam" id="PF07679">
    <property type="entry name" value="I-set"/>
    <property type="match status" value="3"/>
</dbReference>
<proteinExistence type="inferred from homology"/>
<keyword evidence="18" id="KW-1185">Reference proteome</keyword>
<dbReference type="InterPro" id="IPR003599">
    <property type="entry name" value="Ig_sub"/>
</dbReference>
<feature type="transmembrane region" description="Helical" evidence="14">
    <location>
        <begin position="1063"/>
        <end position="1084"/>
    </location>
</feature>
<dbReference type="InterPro" id="IPR007110">
    <property type="entry name" value="Ig-like_dom"/>
</dbReference>
<dbReference type="SUPFAM" id="SSF49265">
    <property type="entry name" value="Fibronectin type III"/>
    <property type="match status" value="2"/>
</dbReference>
<sequence length="1198" mass="132310">MQLKIMPKKKRLSAGGAPLILFLCQMISALEVPLDLVQPPTITQQSPKDYIIDPRENIVIQCEAKGKPPPSFSWTRNGTHFDIDKDPLVTMKPGSGTLTINIMSEGKAETYEGVYQCTARNERGAAVSNNIVVRPSRSPLWTKEKLEPITLRNGQSLILPCRPPLGLPPPIIFWMDNSFQRLPQSERVSQGLNGDLYFSNVLPEDTREDYICYARFNHTQTIQQKQPISVKVISVDELNDTIAANLSDTEFYSAKSNRERPPTFLTPEGNASHKEELRGNVLSLECIAEGLPTPIIYWIKEDGTLPINRTFYRNFKKTLQIIQVSEADSGNYQCIAKNALGAIHHTITVTVKAAPYWIMAPQNLVLSPGEDGTLICRANGNPKPRISWLSNGVPIEIAPDDPSRKIDGDTIIFSNVQERSSAVYQCNASNEYGYLLANAFVNVLAEPPRILTSANTLYQVIADRPALLDCAFFGSPLPTIEWFKGAKGSALHEDIYVLHENGTLEIPVAQKDSTGTYTCVARNKLGVAKNEVHLEVKDATRIIKQPEYAVVQRGSTVSFECKVKHDHTLIPTITWLKDNGELPNDGRFTVDKDHLVVADVRDNDGGTYTCVANTTLDNVSASAVLSVVDVPNPPFDLELTDQLDKSVQLSWTPGDDNNSPITKFIIEYEDAMHEAGLWHHQTEVSGMQTTAQLKLSPYVNYSFRVMAVNNLGRSLPSEASEQYLTKAAEPDTNPTAVEGLGSEPDNLVITWKPLNGFESNGPGLQYKVSWRQKDGDDEWTSVVVANVSKYIVSGTPTFVPYLIKVQALNDVGFAPEPAVVMGHSGEDLPMVAPGNVRVNVVNSTLAEVHWDPVPLKSIRGHLQGYRIYYWKAQGSSKRNRRHIEKKILTFQGNKTHGMLPGLEPYSHYTLNVRVVNGKGEGPASPDRVFNTPEGVPSAPSSLKIVNPTLDSLTLEWDPPSRPNGILTEYTLKYQPINSTHELGPLVDLKIPANKTRWTLKNLNFSTRYKFYFYAQTAAGSGSQITEEAVTTVDEGKMAGNLPRDVGAGKAMASRQVDIATQGWFIGLMCAVALLILILLIVCFIRRNKGGKYPVKEKEDAHADPEIQPMKEDDGTFGEYSDAEDHKPLKKGSRTPSDRTVKKEDSDDSLVDYGEGVNGQFNEDGSFIGQYSGKKEKEPAEGNESSEAPSPVNAMNSFV</sequence>
<organism evidence="18 20">
    <name type="scientific">Vulpes vulpes</name>
    <name type="common">Red fox</name>
    <dbReference type="NCBI Taxonomy" id="9627"/>
    <lineage>
        <taxon>Eukaryota</taxon>
        <taxon>Metazoa</taxon>
        <taxon>Chordata</taxon>
        <taxon>Craniata</taxon>
        <taxon>Vertebrata</taxon>
        <taxon>Euteleostomi</taxon>
        <taxon>Mammalia</taxon>
        <taxon>Eutheria</taxon>
        <taxon>Laurasiatheria</taxon>
        <taxon>Carnivora</taxon>
        <taxon>Caniformia</taxon>
        <taxon>Canidae</taxon>
        <taxon>Vulpes</taxon>
    </lineage>
</organism>
<feature type="domain" description="Ig-like" evidence="16">
    <location>
        <begin position="448"/>
        <end position="535"/>
    </location>
</feature>
<feature type="compositionally biased region" description="Basic and acidic residues" evidence="13">
    <location>
        <begin position="1135"/>
        <end position="1144"/>
    </location>
</feature>
<keyword evidence="3" id="KW-1003">Cell membrane</keyword>
<evidence type="ECO:0000256" key="5">
    <source>
        <dbReference type="ARBA" id="ARBA00022729"/>
    </source>
</evidence>
<keyword evidence="6" id="KW-0677">Repeat</keyword>
<dbReference type="InterPro" id="IPR003961">
    <property type="entry name" value="FN3_dom"/>
</dbReference>
<dbReference type="SMART" id="SM00060">
    <property type="entry name" value="FN3"/>
    <property type="match status" value="4"/>
</dbReference>
<evidence type="ECO:0000256" key="8">
    <source>
        <dbReference type="ARBA" id="ARBA00022989"/>
    </source>
</evidence>
<dbReference type="PANTHER" id="PTHR12231">
    <property type="entry name" value="CTX-RELATED TYPE I TRANSMEMBRANE PROTEIN"/>
    <property type="match status" value="1"/>
</dbReference>
<dbReference type="CDD" id="cd00063">
    <property type="entry name" value="FN3"/>
    <property type="match status" value="4"/>
</dbReference>
<feature type="compositionally biased region" description="Basic and acidic residues" evidence="13">
    <location>
        <begin position="1093"/>
        <end position="1113"/>
    </location>
</feature>
<keyword evidence="9 14" id="KW-0472">Membrane</keyword>
<dbReference type="Pfam" id="PF00041">
    <property type="entry name" value="fn3"/>
    <property type="match status" value="4"/>
</dbReference>
<dbReference type="InterPro" id="IPR026966">
    <property type="entry name" value="Neurofascin/L1/NrCAM_C"/>
</dbReference>
<evidence type="ECO:0000256" key="14">
    <source>
        <dbReference type="SAM" id="Phobius"/>
    </source>
</evidence>
<dbReference type="PANTHER" id="PTHR12231:SF257">
    <property type="entry name" value="NEURAL CELL ADHESION MOLECULE L1-LIKE PROTEIN"/>
    <property type="match status" value="1"/>
</dbReference>
<protein>
    <submittedName>
        <fullName evidence="19 20">Neuronal cell adhesion molecule isoform X9</fullName>
    </submittedName>
</protein>
<evidence type="ECO:0000313" key="18">
    <source>
        <dbReference type="Proteomes" id="UP001652641"/>
    </source>
</evidence>
<evidence type="ECO:0000256" key="7">
    <source>
        <dbReference type="ARBA" id="ARBA00022889"/>
    </source>
</evidence>
<evidence type="ECO:0000313" key="19">
    <source>
        <dbReference type="RefSeq" id="XP_072616087.1"/>
    </source>
</evidence>
<evidence type="ECO:0000313" key="20">
    <source>
        <dbReference type="RefSeq" id="XP_072616090.1"/>
    </source>
</evidence>